<keyword evidence="2" id="KW-0560">Oxidoreductase</keyword>
<dbReference type="EMBL" id="CAJPEX010000304">
    <property type="protein sequence ID" value="CAG0914951.1"/>
    <property type="molecule type" value="Genomic_DNA"/>
</dbReference>
<name>A0A7R9GBM1_9CRUS</name>
<keyword evidence="5" id="KW-1185">Reference proteome</keyword>
<dbReference type="PANTHER" id="PTHR24320:SF264">
    <property type="entry name" value="DEHYDROGENASE_REDUCTASE SDR FAMILY MEMBER ON CHROMOSOME X"/>
    <property type="match status" value="1"/>
</dbReference>
<reference evidence="4" key="1">
    <citation type="submission" date="2020-11" db="EMBL/GenBank/DDBJ databases">
        <authorList>
            <person name="Tran Van P."/>
        </authorList>
    </citation>
    <scope>NUCLEOTIDE SEQUENCE</scope>
</reference>
<accession>A0A7R9GBM1</accession>
<dbReference type="SUPFAM" id="SSF51735">
    <property type="entry name" value="NAD(P)-binding Rossmann-fold domains"/>
    <property type="match status" value="1"/>
</dbReference>
<evidence type="ECO:0000256" key="2">
    <source>
        <dbReference type="ARBA" id="ARBA00023002"/>
    </source>
</evidence>
<gene>
    <name evidence="4" type="ORF">NMOB1V02_LOCUS2620</name>
</gene>
<evidence type="ECO:0000256" key="1">
    <source>
        <dbReference type="ARBA" id="ARBA00006484"/>
    </source>
</evidence>
<sequence>MSEYEKVARGSLKLKGVSEHEIKKKKKKKEKKLLEVTKVVPSDDARKQSTKPANTKTKAELAFEKMQEKRKEERIKARAGKTHKQRVEEFNRHLDSLTEHFDIPKVSAPESRAGNVAVVTGGSCGIGLAVVKSLVQNGMHVIVGTLHPNELEREFGDWKKRSKSLGSVDCLQLDLRSFESVGRFCDEFFKMQLPLNYLINCAGLMLVPQSKTRDGFEVHLQVNYLSHFLLTHSLYPALKEGSSLSFPSRVVNVSSCTHRFSRGKLDDFNFNAALAYADSKLFQVAATKAWDEEMRQRAGYASSPVEFVSLHPGICSTRLYQHAWWFNEFTKACMDCILMSPEEGSQLVLRAVFDVSHGSRHGIYLESNRKASTHPVVHQRVFRRKLWHLTRDLLRLDAD</sequence>
<dbReference type="EMBL" id="OA882341">
    <property type="protein sequence ID" value="CAD7274799.1"/>
    <property type="molecule type" value="Genomic_DNA"/>
</dbReference>
<dbReference type="InterPro" id="IPR002347">
    <property type="entry name" value="SDR_fam"/>
</dbReference>
<evidence type="ECO:0000313" key="4">
    <source>
        <dbReference type="EMBL" id="CAD7274799.1"/>
    </source>
</evidence>
<evidence type="ECO:0000313" key="5">
    <source>
        <dbReference type="Proteomes" id="UP000678499"/>
    </source>
</evidence>
<dbReference type="Gene3D" id="3.40.50.720">
    <property type="entry name" value="NAD(P)-binding Rossmann-like Domain"/>
    <property type="match status" value="1"/>
</dbReference>
<dbReference type="Pfam" id="PF08555">
    <property type="entry name" value="FAM32A"/>
    <property type="match status" value="1"/>
</dbReference>
<dbReference type="OrthoDB" id="191139at2759"/>
<dbReference type="AlphaFoldDB" id="A0A7R9GBM1"/>
<dbReference type="Proteomes" id="UP000678499">
    <property type="component" value="Unassembled WGS sequence"/>
</dbReference>
<protein>
    <submittedName>
        <fullName evidence="4">Uncharacterized protein</fullName>
    </submittedName>
</protein>
<evidence type="ECO:0000256" key="3">
    <source>
        <dbReference type="SAM" id="MobiDB-lite"/>
    </source>
</evidence>
<dbReference type="PANTHER" id="PTHR24320">
    <property type="entry name" value="RETINOL DEHYDROGENASE"/>
    <property type="match status" value="1"/>
</dbReference>
<feature type="region of interest" description="Disordered" evidence="3">
    <location>
        <begin position="38"/>
        <end position="57"/>
    </location>
</feature>
<dbReference type="InterPro" id="IPR013865">
    <property type="entry name" value="FAM32A"/>
</dbReference>
<comment type="similarity">
    <text evidence="1">Belongs to the short-chain dehydrogenases/reductases (SDR) family.</text>
</comment>
<dbReference type="GO" id="GO:0016491">
    <property type="term" value="F:oxidoreductase activity"/>
    <property type="evidence" value="ECO:0007669"/>
    <property type="project" value="UniProtKB-KW"/>
</dbReference>
<organism evidence="4">
    <name type="scientific">Notodromas monacha</name>
    <dbReference type="NCBI Taxonomy" id="399045"/>
    <lineage>
        <taxon>Eukaryota</taxon>
        <taxon>Metazoa</taxon>
        <taxon>Ecdysozoa</taxon>
        <taxon>Arthropoda</taxon>
        <taxon>Crustacea</taxon>
        <taxon>Oligostraca</taxon>
        <taxon>Ostracoda</taxon>
        <taxon>Podocopa</taxon>
        <taxon>Podocopida</taxon>
        <taxon>Cypridocopina</taxon>
        <taxon>Cypridoidea</taxon>
        <taxon>Cyprididae</taxon>
        <taxon>Notodromas</taxon>
    </lineage>
</organism>
<dbReference type="Pfam" id="PF00106">
    <property type="entry name" value="adh_short"/>
    <property type="match status" value="1"/>
</dbReference>
<dbReference type="InterPro" id="IPR036291">
    <property type="entry name" value="NAD(P)-bd_dom_sf"/>
</dbReference>
<dbReference type="PRINTS" id="PR00081">
    <property type="entry name" value="GDHRDH"/>
</dbReference>
<proteinExistence type="inferred from homology"/>